<keyword evidence="3" id="KW-0804">Transcription</keyword>
<sequence length="264" mass="30091">MRLEQLINKYYDSLNENDLYVISFISQNLELCGDKTVSEIAQYSNVSASTIIRMVKKLGFKGYSEFRYFLKEEIKSMENTKVSSNDYFNSSTVLEDVKATIRLFEQDKSAEKIYELMVSSKRIFAYGTGYGQGLMLSEFSRCLMNSNIHLIIIPSKVELELIAQSITSDDLLFIIGLSGNVDSIEPVLKSISLKGTPMVSVTVFSRNTLSYLTDYNLYYQVSNMNKTSNLNNTSFCTLNLVLSLLYEGFINYSKDHPQSFLQEE</sequence>
<dbReference type="Gene3D" id="3.40.50.10490">
    <property type="entry name" value="Glucose-6-phosphate isomerase like protein, domain 1"/>
    <property type="match status" value="1"/>
</dbReference>
<name>A0ABW4NKQ0_9LACT</name>
<feature type="domain" description="HTH rpiR-type" evidence="4">
    <location>
        <begin position="1"/>
        <end position="77"/>
    </location>
</feature>
<dbReference type="InterPro" id="IPR035472">
    <property type="entry name" value="RpiR-like_SIS"/>
</dbReference>
<keyword evidence="2" id="KW-0238">DNA-binding</keyword>
<protein>
    <submittedName>
        <fullName evidence="5">MurR/RpiR family transcriptional regulator</fullName>
    </submittedName>
</protein>
<comment type="caution">
    <text evidence="5">The sequence shown here is derived from an EMBL/GenBank/DDBJ whole genome shotgun (WGS) entry which is preliminary data.</text>
</comment>
<dbReference type="PROSITE" id="PS51071">
    <property type="entry name" value="HTH_RPIR"/>
    <property type="match status" value="1"/>
</dbReference>
<dbReference type="RefSeq" id="WP_058919394.1">
    <property type="nucleotide sequence ID" value="NZ_JBHSQC010000015.1"/>
</dbReference>
<dbReference type="PANTHER" id="PTHR30514">
    <property type="entry name" value="GLUCOKINASE"/>
    <property type="match status" value="1"/>
</dbReference>
<reference evidence="6" key="1">
    <citation type="journal article" date="2019" name="Int. J. Syst. Evol. Microbiol.">
        <title>The Global Catalogue of Microorganisms (GCM) 10K type strain sequencing project: providing services to taxonomists for standard genome sequencing and annotation.</title>
        <authorList>
            <consortium name="The Broad Institute Genomics Platform"/>
            <consortium name="The Broad Institute Genome Sequencing Center for Infectious Disease"/>
            <person name="Wu L."/>
            <person name="Ma J."/>
        </authorList>
    </citation>
    <scope>NUCLEOTIDE SEQUENCE [LARGE SCALE GENOMIC DNA]</scope>
    <source>
        <strain evidence="6">KCTC 42143</strain>
    </source>
</reference>
<organism evidence="5 6">
    <name type="scientific">Carnobacterium antarcticum</name>
    <dbReference type="NCBI Taxonomy" id="2126436"/>
    <lineage>
        <taxon>Bacteria</taxon>
        <taxon>Bacillati</taxon>
        <taxon>Bacillota</taxon>
        <taxon>Bacilli</taxon>
        <taxon>Lactobacillales</taxon>
        <taxon>Carnobacteriaceae</taxon>
        <taxon>Carnobacterium</taxon>
    </lineage>
</organism>
<dbReference type="SUPFAM" id="SSF53697">
    <property type="entry name" value="SIS domain"/>
    <property type="match status" value="1"/>
</dbReference>
<dbReference type="Gene3D" id="1.10.10.10">
    <property type="entry name" value="Winged helix-like DNA-binding domain superfamily/Winged helix DNA-binding domain"/>
    <property type="match status" value="1"/>
</dbReference>
<keyword evidence="6" id="KW-1185">Reference proteome</keyword>
<dbReference type="EMBL" id="JBHUFF010000008">
    <property type="protein sequence ID" value="MFD1799008.1"/>
    <property type="molecule type" value="Genomic_DNA"/>
</dbReference>
<gene>
    <name evidence="5" type="ORF">ACFSBK_03915</name>
</gene>
<evidence type="ECO:0000313" key="6">
    <source>
        <dbReference type="Proteomes" id="UP001597285"/>
    </source>
</evidence>
<evidence type="ECO:0000256" key="3">
    <source>
        <dbReference type="ARBA" id="ARBA00023163"/>
    </source>
</evidence>
<dbReference type="InterPro" id="IPR001347">
    <property type="entry name" value="SIS_dom"/>
</dbReference>
<dbReference type="InterPro" id="IPR047640">
    <property type="entry name" value="RpiR-like"/>
</dbReference>
<dbReference type="InterPro" id="IPR046348">
    <property type="entry name" value="SIS_dom_sf"/>
</dbReference>
<dbReference type="InterPro" id="IPR009057">
    <property type="entry name" value="Homeodomain-like_sf"/>
</dbReference>
<evidence type="ECO:0000313" key="5">
    <source>
        <dbReference type="EMBL" id="MFD1799008.1"/>
    </source>
</evidence>
<dbReference type="Proteomes" id="UP001597285">
    <property type="component" value="Unassembled WGS sequence"/>
</dbReference>
<evidence type="ECO:0000259" key="4">
    <source>
        <dbReference type="PROSITE" id="PS51071"/>
    </source>
</evidence>
<evidence type="ECO:0000256" key="1">
    <source>
        <dbReference type="ARBA" id="ARBA00023015"/>
    </source>
</evidence>
<dbReference type="PANTHER" id="PTHR30514:SF1">
    <property type="entry name" value="HTH-TYPE TRANSCRIPTIONAL REGULATOR HEXR-RELATED"/>
    <property type="match status" value="1"/>
</dbReference>
<proteinExistence type="predicted"/>
<evidence type="ECO:0000256" key="2">
    <source>
        <dbReference type="ARBA" id="ARBA00023125"/>
    </source>
</evidence>
<dbReference type="Pfam" id="PF01380">
    <property type="entry name" value="SIS"/>
    <property type="match status" value="1"/>
</dbReference>
<dbReference type="InterPro" id="IPR036388">
    <property type="entry name" value="WH-like_DNA-bd_sf"/>
</dbReference>
<dbReference type="InterPro" id="IPR000281">
    <property type="entry name" value="HTH_RpiR"/>
</dbReference>
<dbReference type="CDD" id="cd05013">
    <property type="entry name" value="SIS_RpiR"/>
    <property type="match status" value="1"/>
</dbReference>
<keyword evidence="1" id="KW-0805">Transcription regulation</keyword>
<dbReference type="SUPFAM" id="SSF46689">
    <property type="entry name" value="Homeodomain-like"/>
    <property type="match status" value="1"/>
</dbReference>
<accession>A0ABW4NKQ0</accession>
<dbReference type="Pfam" id="PF01418">
    <property type="entry name" value="HTH_6"/>
    <property type="match status" value="1"/>
</dbReference>